<dbReference type="InterPro" id="IPR011598">
    <property type="entry name" value="bHLH_dom"/>
</dbReference>
<evidence type="ECO:0000259" key="9">
    <source>
        <dbReference type="PROSITE" id="PS50888"/>
    </source>
</evidence>
<evidence type="ECO:0000256" key="7">
    <source>
        <dbReference type="ARBA" id="ARBA00023242"/>
    </source>
</evidence>
<dbReference type="GO" id="GO:0070888">
    <property type="term" value="F:E-box binding"/>
    <property type="evidence" value="ECO:0007669"/>
    <property type="project" value="TreeGrafter"/>
</dbReference>
<feature type="region of interest" description="Disordered" evidence="8">
    <location>
        <begin position="213"/>
        <end position="235"/>
    </location>
</feature>
<evidence type="ECO:0000313" key="10">
    <source>
        <dbReference type="EMBL" id="CAF1135999.1"/>
    </source>
</evidence>
<dbReference type="GO" id="GO:0046983">
    <property type="term" value="F:protein dimerization activity"/>
    <property type="evidence" value="ECO:0007669"/>
    <property type="project" value="InterPro"/>
</dbReference>
<evidence type="ECO:0000256" key="2">
    <source>
        <dbReference type="ARBA" id="ARBA00022782"/>
    </source>
</evidence>
<gene>
    <name evidence="11" type="ORF">JXQ802_LOCUS32857</name>
    <name evidence="10" type="ORF">PYM288_LOCUS21461</name>
</gene>
<feature type="domain" description="BHLH" evidence="9">
    <location>
        <begin position="71"/>
        <end position="123"/>
    </location>
</feature>
<sequence>MPTKIPQEEEQQQLKQLELEIQYHESVENTNDQISTIKKSFISTYEPIKIPKKRGPKKKQMTPSRVARFKVRRIKANGRERERMKDLNQQLERLRETIPCFSLSQKLSKIETLRLAKNYIEALTQMISNNQILDNVQFAELLCQGLSSNTINLVAATLSLNPRILQQDTNNNHTTYSTNIMTLDDTYMLSSIHPRVNNPLEFINLKKLTETNLQTSENEDDRKYNHSNSYDYGSSSSYCGDSSSIEDINLTNEQQFMFTNEHSFYYYPTHY</sequence>
<name>A0A814RQV4_9BILA</name>
<dbReference type="GO" id="GO:0005634">
    <property type="term" value="C:nucleus"/>
    <property type="evidence" value="ECO:0007669"/>
    <property type="project" value="TreeGrafter"/>
</dbReference>
<dbReference type="InterPro" id="IPR022575">
    <property type="entry name" value="NeuroD_DUF"/>
</dbReference>
<reference evidence="10" key="1">
    <citation type="submission" date="2021-02" db="EMBL/GenBank/DDBJ databases">
        <authorList>
            <person name="Nowell W R."/>
        </authorList>
    </citation>
    <scope>NUCLEOTIDE SEQUENCE</scope>
</reference>
<keyword evidence="7" id="KW-0539">Nucleus</keyword>
<dbReference type="InterPro" id="IPR036638">
    <property type="entry name" value="HLH_DNA-bd_sf"/>
</dbReference>
<dbReference type="EMBL" id="CAJNOH010000849">
    <property type="protein sequence ID" value="CAF1135999.1"/>
    <property type="molecule type" value="Genomic_DNA"/>
</dbReference>
<dbReference type="PANTHER" id="PTHR19290">
    <property type="entry name" value="BASIC HELIX-LOOP-HELIX PROTEIN NEUROGENIN-RELATED"/>
    <property type="match status" value="1"/>
</dbReference>
<evidence type="ECO:0000313" key="13">
    <source>
        <dbReference type="Proteomes" id="UP000663870"/>
    </source>
</evidence>
<dbReference type="PROSITE" id="PS50888">
    <property type="entry name" value="BHLH"/>
    <property type="match status" value="1"/>
</dbReference>
<evidence type="ECO:0000256" key="1">
    <source>
        <dbReference type="ARBA" id="ARBA00022473"/>
    </source>
</evidence>
<dbReference type="PANTHER" id="PTHR19290:SF134">
    <property type="entry name" value="NEUROGENIC DIFFERENTIATION FACTOR 1"/>
    <property type="match status" value="1"/>
</dbReference>
<dbReference type="SMART" id="SM00353">
    <property type="entry name" value="HLH"/>
    <property type="match status" value="1"/>
</dbReference>
<comment type="caution">
    <text evidence="10">The sequence shown here is derived from an EMBL/GenBank/DDBJ whole genome shotgun (WGS) entry which is preliminary data.</text>
</comment>
<dbReference type="Pfam" id="PF12533">
    <property type="entry name" value="Neuro_bHLH"/>
    <property type="match status" value="1"/>
</dbReference>
<dbReference type="GO" id="GO:0007423">
    <property type="term" value="P:sensory organ development"/>
    <property type="evidence" value="ECO:0007669"/>
    <property type="project" value="TreeGrafter"/>
</dbReference>
<keyword evidence="13" id="KW-1185">Reference proteome</keyword>
<dbReference type="GO" id="GO:0061564">
    <property type="term" value="P:axon development"/>
    <property type="evidence" value="ECO:0007669"/>
    <property type="project" value="TreeGrafter"/>
</dbReference>
<dbReference type="GO" id="GO:0000981">
    <property type="term" value="F:DNA-binding transcription factor activity, RNA polymerase II-specific"/>
    <property type="evidence" value="ECO:0007669"/>
    <property type="project" value="TreeGrafter"/>
</dbReference>
<proteinExistence type="predicted"/>
<keyword evidence="1" id="KW-0217">Developmental protein</keyword>
<dbReference type="SUPFAM" id="SSF47459">
    <property type="entry name" value="HLH, helix-loop-helix DNA-binding domain"/>
    <property type="match status" value="1"/>
</dbReference>
<keyword evidence="2" id="KW-0221">Differentiation</keyword>
<evidence type="ECO:0000256" key="6">
    <source>
        <dbReference type="ARBA" id="ARBA00023163"/>
    </source>
</evidence>
<dbReference type="GO" id="GO:0045944">
    <property type="term" value="P:positive regulation of transcription by RNA polymerase II"/>
    <property type="evidence" value="ECO:0007669"/>
    <property type="project" value="TreeGrafter"/>
</dbReference>
<dbReference type="Proteomes" id="UP000663870">
    <property type="component" value="Unassembled WGS sequence"/>
</dbReference>
<protein>
    <recommendedName>
        <fullName evidence="9">BHLH domain-containing protein</fullName>
    </recommendedName>
</protein>
<dbReference type="Gene3D" id="4.10.280.10">
    <property type="entry name" value="Helix-loop-helix DNA-binding domain"/>
    <property type="match status" value="1"/>
</dbReference>
<dbReference type="EMBL" id="CAJNOL010001470">
    <property type="protein sequence ID" value="CAF1365431.1"/>
    <property type="molecule type" value="Genomic_DNA"/>
</dbReference>
<feature type="compositionally biased region" description="Low complexity" evidence="8">
    <location>
        <begin position="226"/>
        <end position="235"/>
    </location>
</feature>
<evidence type="ECO:0000256" key="5">
    <source>
        <dbReference type="ARBA" id="ARBA00023125"/>
    </source>
</evidence>
<evidence type="ECO:0000313" key="11">
    <source>
        <dbReference type="EMBL" id="CAF1365431.1"/>
    </source>
</evidence>
<dbReference type="Proteomes" id="UP000663854">
    <property type="component" value="Unassembled WGS sequence"/>
</dbReference>
<evidence type="ECO:0000313" key="12">
    <source>
        <dbReference type="Proteomes" id="UP000663854"/>
    </source>
</evidence>
<keyword evidence="4" id="KW-0805">Transcription regulation</keyword>
<dbReference type="InterPro" id="IPR050359">
    <property type="entry name" value="bHLH_transcription_factors"/>
</dbReference>
<accession>A0A814RQV4</accession>
<organism evidence="10 12">
    <name type="scientific">Rotaria sordida</name>
    <dbReference type="NCBI Taxonomy" id="392033"/>
    <lineage>
        <taxon>Eukaryota</taxon>
        <taxon>Metazoa</taxon>
        <taxon>Spiralia</taxon>
        <taxon>Gnathifera</taxon>
        <taxon>Rotifera</taxon>
        <taxon>Eurotatoria</taxon>
        <taxon>Bdelloidea</taxon>
        <taxon>Philodinida</taxon>
        <taxon>Philodinidae</taxon>
        <taxon>Rotaria</taxon>
    </lineage>
</organism>
<evidence type="ECO:0000256" key="4">
    <source>
        <dbReference type="ARBA" id="ARBA00023015"/>
    </source>
</evidence>
<keyword evidence="5" id="KW-0238">DNA-binding</keyword>
<dbReference type="Pfam" id="PF00010">
    <property type="entry name" value="HLH"/>
    <property type="match status" value="1"/>
</dbReference>
<dbReference type="AlphaFoldDB" id="A0A814RQV4"/>
<evidence type="ECO:0000256" key="3">
    <source>
        <dbReference type="ARBA" id="ARBA00022902"/>
    </source>
</evidence>
<evidence type="ECO:0000256" key="8">
    <source>
        <dbReference type="SAM" id="MobiDB-lite"/>
    </source>
</evidence>
<keyword evidence="3" id="KW-0524">Neurogenesis</keyword>
<keyword evidence="6" id="KW-0804">Transcription</keyword>